<keyword evidence="2" id="KW-1185">Reference proteome</keyword>
<evidence type="ECO:0000313" key="2">
    <source>
        <dbReference type="Proteomes" id="UP001597183"/>
    </source>
</evidence>
<accession>A0ABW4A773</accession>
<comment type="caution">
    <text evidence="1">The sequence shown here is derived from an EMBL/GenBank/DDBJ whole genome shotgun (WGS) entry which is preliminary data.</text>
</comment>
<proteinExistence type="predicted"/>
<reference evidence="2" key="1">
    <citation type="journal article" date="2019" name="Int. J. Syst. Evol. Microbiol.">
        <title>The Global Catalogue of Microorganisms (GCM) 10K type strain sequencing project: providing services to taxonomists for standard genome sequencing and annotation.</title>
        <authorList>
            <consortium name="The Broad Institute Genomics Platform"/>
            <consortium name="The Broad Institute Genome Sequencing Center for Infectious Disease"/>
            <person name="Wu L."/>
            <person name="Ma J."/>
        </authorList>
    </citation>
    <scope>NUCLEOTIDE SEQUENCE [LARGE SCALE GENOMIC DNA]</scope>
    <source>
        <strain evidence="2">CCM 7526</strain>
    </source>
</reference>
<protein>
    <submittedName>
        <fullName evidence="1">Uncharacterized protein</fullName>
    </submittedName>
</protein>
<dbReference type="RefSeq" id="WP_317786565.1">
    <property type="nucleotide sequence ID" value="NZ_AP028461.1"/>
</dbReference>
<organism evidence="1 2">
    <name type="scientific">Actinoplanes sichuanensis</name>
    <dbReference type="NCBI Taxonomy" id="512349"/>
    <lineage>
        <taxon>Bacteria</taxon>
        <taxon>Bacillati</taxon>
        <taxon>Actinomycetota</taxon>
        <taxon>Actinomycetes</taxon>
        <taxon>Micromonosporales</taxon>
        <taxon>Micromonosporaceae</taxon>
        <taxon>Actinoplanes</taxon>
    </lineage>
</organism>
<name>A0ABW4A773_9ACTN</name>
<sequence>MTPEQEAELREYAHQVAAEAPPLSEERRQRIADVLRPACGPKSTTQPQKAA</sequence>
<gene>
    <name evidence="1" type="ORF">ACFQ5G_12435</name>
</gene>
<dbReference type="Proteomes" id="UP001597183">
    <property type="component" value="Unassembled WGS sequence"/>
</dbReference>
<evidence type="ECO:0000313" key="1">
    <source>
        <dbReference type="EMBL" id="MFD1366153.1"/>
    </source>
</evidence>
<dbReference type="EMBL" id="JBHTMK010000016">
    <property type="protein sequence ID" value="MFD1366153.1"/>
    <property type="molecule type" value="Genomic_DNA"/>
</dbReference>